<dbReference type="Proteomes" id="UP000248132">
    <property type="component" value="Unassembled WGS sequence"/>
</dbReference>
<organism evidence="2 3">
    <name type="scientific">Ruminiclostridium sufflavum DSM 19573</name>
    <dbReference type="NCBI Taxonomy" id="1121337"/>
    <lineage>
        <taxon>Bacteria</taxon>
        <taxon>Bacillati</taxon>
        <taxon>Bacillota</taxon>
        <taxon>Clostridia</taxon>
        <taxon>Eubacteriales</taxon>
        <taxon>Oscillospiraceae</taxon>
        <taxon>Ruminiclostridium</taxon>
    </lineage>
</organism>
<proteinExistence type="predicted"/>
<dbReference type="Gene3D" id="1.10.1200.10">
    <property type="entry name" value="ACP-like"/>
    <property type="match status" value="1"/>
</dbReference>
<feature type="domain" description="Carrier" evidence="1">
    <location>
        <begin position="4"/>
        <end position="83"/>
    </location>
</feature>
<sequence length="89" mass="10226">MNRNEILEKIKFILVNKLKLVSNKELINERTNLLKDFSIDSVKIVNLLVELENTFQIDIDSEDISFETLTDIPKMTDFLDGALNPADKS</sequence>
<dbReference type="InterPro" id="IPR009081">
    <property type="entry name" value="PP-bd_ACP"/>
</dbReference>
<dbReference type="EMBL" id="QKMR01000001">
    <property type="protein sequence ID" value="PYG90229.1"/>
    <property type="molecule type" value="Genomic_DNA"/>
</dbReference>
<dbReference type="RefSeq" id="WP_165835451.1">
    <property type="nucleotide sequence ID" value="NZ_QKMR01000001.1"/>
</dbReference>
<gene>
    <name evidence="2" type="ORF">LY28_00109</name>
</gene>
<name>A0A318XRE9_9FIRM</name>
<accession>A0A318XRE9</accession>
<dbReference type="SUPFAM" id="SSF47336">
    <property type="entry name" value="ACP-like"/>
    <property type="match status" value="1"/>
</dbReference>
<comment type="caution">
    <text evidence="2">The sequence shown here is derived from an EMBL/GenBank/DDBJ whole genome shotgun (WGS) entry which is preliminary data.</text>
</comment>
<dbReference type="InterPro" id="IPR036736">
    <property type="entry name" value="ACP-like_sf"/>
</dbReference>
<dbReference type="Pfam" id="PF00550">
    <property type="entry name" value="PP-binding"/>
    <property type="match status" value="1"/>
</dbReference>
<dbReference type="AlphaFoldDB" id="A0A318XRE9"/>
<evidence type="ECO:0000313" key="3">
    <source>
        <dbReference type="Proteomes" id="UP000248132"/>
    </source>
</evidence>
<evidence type="ECO:0000259" key="1">
    <source>
        <dbReference type="PROSITE" id="PS50075"/>
    </source>
</evidence>
<dbReference type="PROSITE" id="PS50075">
    <property type="entry name" value="CARRIER"/>
    <property type="match status" value="1"/>
</dbReference>
<protein>
    <submittedName>
        <fullName evidence="2">Acyl carrier protein</fullName>
    </submittedName>
</protein>
<keyword evidence="3" id="KW-1185">Reference proteome</keyword>
<evidence type="ECO:0000313" key="2">
    <source>
        <dbReference type="EMBL" id="PYG90229.1"/>
    </source>
</evidence>
<reference evidence="2 3" key="1">
    <citation type="submission" date="2018-06" db="EMBL/GenBank/DDBJ databases">
        <title>Genomic Encyclopedia of Type Strains, Phase I: the one thousand microbial genomes (KMG-I) project.</title>
        <authorList>
            <person name="Kyrpides N."/>
        </authorList>
    </citation>
    <scope>NUCLEOTIDE SEQUENCE [LARGE SCALE GENOMIC DNA]</scope>
    <source>
        <strain evidence="2 3">DSM 19573</strain>
    </source>
</reference>